<name>A0A7C9WA40_9PSEU</name>
<evidence type="ECO:0000313" key="5">
    <source>
        <dbReference type="EMBL" id="NGY66160.1"/>
    </source>
</evidence>
<comment type="caution">
    <text evidence="5">The sequence shown here is derived from an EMBL/GenBank/DDBJ whole genome shotgun (WGS) entry which is preliminary data.</text>
</comment>
<keyword evidence="6" id="KW-1185">Reference proteome</keyword>
<dbReference type="AlphaFoldDB" id="A0A7C9WA40"/>
<comment type="similarity">
    <text evidence="1">Belongs to the NmrA-type oxidoreductase family.</text>
</comment>
<evidence type="ECO:0000256" key="3">
    <source>
        <dbReference type="SAM" id="MobiDB-lite"/>
    </source>
</evidence>
<dbReference type="Proteomes" id="UP000481360">
    <property type="component" value="Unassembled WGS sequence"/>
</dbReference>
<dbReference type="Gene3D" id="3.40.50.720">
    <property type="entry name" value="NAD(P)-binding Rossmann-like Domain"/>
    <property type="match status" value="1"/>
</dbReference>
<organism evidence="5 6">
    <name type="scientific">Lentzea alba</name>
    <dbReference type="NCBI Taxonomy" id="2714351"/>
    <lineage>
        <taxon>Bacteria</taxon>
        <taxon>Bacillati</taxon>
        <taxon>Actinomycetota</taxon>
        <taxon>Actinomycetes</taxon>
        <taxon>Pseudonocardiales</taxon>
        <taxon>Pseudonocardiaceae</taxon>
        <taxon>Lentzea</taxon>
    </lineage>
</organism>
<evidence type="ECO:0000256" key="1">
    <source>
        <dbReference type="ARBA" id="ARBA00006328"/>
    </source>
</evidence>
<dbReference type="PANTHER" id="PTHR42748">
    <property type="entry name" value="NITROGEN METABOLITE REPRESSION PROTEIN NMRA FAMILY MEMBER"/>
    <property type="match status" value="1"/>
</dbReference>
<dbReference type="PANTHER" id="PTHR42748:SF7">
    <property type="entry name" value="NMRA LIKE REDOX SENSOR 1-RELATED"/>
    <property type="match status" value="1"/>
</dbReference>
<sequence>MAVTGATGTQGGAVARLLSERGHDVRRVTRNPRHPDDVHGDFDDPASLSTAFAGVDGLFLMTPLSGPGEVAQGKAAIDAARHVPHVVFTSATNADRATGIPHFDTKAEIERHLAAHHPQWTVLGPAAFMSHHGPVALPIPPTLKLHLIAPEDIAAVAVLAFEQPERFRNRRLDIAGDQLTGPEMAALRHTEFVEVSRAQAEVYSPDLAAMFRYFTDVGLDLDLEALHAELPEIRWHSYADWLQLCSIRNAIDAPPASPSPSTLPGTSIARRTSARETHLASAISPSASRSGSAGSATASNPIINDRGNGHGWDPR</sequence>
<gene>
    <name evidence="5" type="ORF">G7043_45470</name>
</gene>
<feature type="compositionally biased region" description="Low complexity" evidence="3">
    <location>
        <begin position="280"/>
        <end position="299"/>
    </location>
</feature>
<protein>
    <submittedName>
        <fullName evidence="5">NmrA family NAD(P)-binding protein</fullName>
    </submittedName>
</protein>
<dbReference type="Pfam" id="PF05368">
    <property type="entry name" value="NmrA"/>
    <property type="match status" value="1"/>
</dbReference>
<dbReference type="SUPFAM" id="SSF51735">
    <property type="entry name" value="NAD(P)-binding Rossmann-fold domains"/>
    <property type="match status" value="1"/>
</dbReference>
<dbReference type="InterPro" id="IPR051164">
    <property type="entry name" value="NmrA-like_oxidored"/>
</dbReference>
<dbReference type="InterPro" id="IPR008030">
    <property type="entry name" value="NmrA-like"/>
</dbReference>
<dbReference type="EMBL" id="JAAMPJ010000020">
    <property type="protein sequence ID" value="NGY66160.1"/>
    <property type="molecule type" value="Genomic_DNA"/>
</dbReference>
<keyword evidence="2" id="KW-0521">NADP</keyword>
<reference evidence="5 6" key="1">
    <citation type="submission" date="2020-03" db="EMBL/GenBank/DDBJ databases">
        <title>Isolation and identification of active actinomycetes.</title>
        <authorList>
            <person name="Sun X."/>
        </authorList>
    </citation>
    <scope>NUCLEOTIDE SEQUENCE [LARGE SCALE GENOMIC DNA]</scope>
    <source>
        <strain evidence="5 6">NEAU-D13</strain>
    </source>
</reference>
<accession>A0A7C9WA40</accession>
<proteinExistence type="inferred from homology"/>
<feature type="domain" description="NmrA-like" evidence="4">
    <location>
        <begin position="2"/>
        <end position="187"/>
    </location>
</feature>
<evidence type="ECO:0000256" key="2">
    <source>
        <dbReference type="ARBA" id="ARBA00022857"/>
    </source>
</evidence>
<feature type="region of interest" description="Disordered" evidence="3">
    <location>
        <begin position="254"/>
        <end position="315"/>
    </location>
</feature>
<dbReference type="InterPro" id="IPR036291">
    <property type="entry name" value="NAD(P)-bd_dom_sf"/>
</dbReference>
<evidence type="ECO:0000259" key="4">
    <source>
        <dbReference type="Pfam" id="PF05368"/>
    </source>
</evidence>
<evidence type="ECO:0000313" key="6">
    <source>
        <dbReference type="Proteomes" id="UP000481360"/>
    </source>
</evidence>